<feature type="domain" description="Rab-GAP TBC" evidence="2">
    <location>
        <begin position="482"/>
        <end position="702"/>
    </location>
</feature>
<dbReference type="Gene3D" id="1.10.472.80">
    <property type="entry name" value="Ypt/Rab-GAP domain of gyp1p, domain 3"/>
    <property type="match status" value="1"/>
</dbReference>
<gene>
    <name evidence="3" type="ORF">EV44_g6317</name>
</gene>
<dbReference type="AlphaFoldDB" id="A0A0B1P332"/>
<dbReference type="Gene3D" id="1.10.8.270">
    <property type="entry name" value="putative rabgap domain of human tbc1 domain family member 14 like domains"/>
    <property type="match status" value="1"/>
</dbReference>
<dbReference type="HOGENOM" id="CLU_005350_3_3_1"/>
<dbReference type="FunFam" id="1.10.472.80:FF:000050">
    <property type="entry name" value="GTPase activating protein (Gyp3)"/>
    <property type="match status" value="1"/>
</dbReference>
<dbReference type="STRING" id="52586.A0A0B1P332"/>
<dbReference type="InterPro" id="IPR035969">
    <property type="entry name" value="Rab-GAP_TBC_sf"/>
</dbReference>
<dbReference type="OMA" id="TDEWPTT"/>
<organism evidence="3 4">
    <name type="scientific">Uncinula necator</name>
    <name type="common">Grape powdery mildew</name>
    <dbReference type="NCBI Taxonomy" id="52586"/>
    <lineage>
        <taxon>Eukaryota</taxon>
        <taxon>Fungi</taxon>
        <taxon>Dikarya</taxon>
        <taxon>Ascomycota</taxon>
        <taxon>Pezizomycotina</taxon>
        <taxon>Leotiomycetes</taxon>
        <taxon>Erysiphales</taxon>
        <taxon>Erysiphaceae</taxon>
        <taxon>Erysiphe</taxon>
    </lineage>
</organism>
<dbReference type="SMART" id="SM00164">
    <property type="entry name" value="TBC"/>
    <property type="match status" value="1"/>
</dbReference>
<dbReference type="Proteomes" id="UP000030854">
    <property type="component" value="Unassembled WGS sequence"/>
</dbReference>
<dbReference type="InterPro" id="IPR000195">
    <property type="entry name" value="Rab-GAP-TBC_dom"/>
</dbReference>
<evidence type="ECO:0000259" key="2">
    <source>
        <dbReference type="PROSITE" id="PS50086"/>
    </source>
</evidence>
<dbReference type="PROSITE" id="PS50086">
    <property type="entry name" value="TBC_RABGAP"/>
    <property type="match status" value="1"/>
</dbReference>
<dbReference type="GO" id="GO:0005096">
    <property type="term" value="F:GTPase activator activity"/>
    <property type="evidence" value="ECO:0007669"/>
    <property type="project" value="TreeGrafter"/>
</dbReference>
<name>A0A0B1P332_UNCNE</name>
<sequence>MAYPFSGSTYGKAYFSTKPQLHLDLQAGHQQISPNLDTGTQVRANLKHSLKQFSPTGLSALQTALPPSFTDHLVSQRHNVSSRSNTNMGRNSIWHRKNSEASRIKSLNHESQNHCHNSDDCYTHEKNEVVTENFSRPRQASLMGRKEVVQPNNMNNLVSLELSKNNEGRISSDSLKSRDRGLSADSLHTAATAIISAPRPLTSIPDYQIPDTNHSKQRNLIGTIYRPSRSFTKLDYYNSTTEPNSFVFRDPLPSRNVTEGEIIRSSFRSAITSNSSYLGTSGTERSSVLTKSSSRTSIFGRDEGMSVDDAIEMYEQGFTDSGGDENSINRPYTGSSEKNITLEFKPDMKDFIVLSPSDKIISDKSAEIFDTYEIDTYELPIRQETSIPNKETDLGHEASPSRPVTRSATTQFDDTRDRYGFRKKTQHISLEEYGAWNKQYTAYLARRKKKWIALMRQYNLPTIDPKDFPPRSDKIKRYIRKGIPPSWRGEAWFHYAGGPAMLAKYPGVYDDLVRRSFLGDMKQIDDEIIERDLNRTFPDNIKFKPDRDPNATSPEEENFETPILQSLRYVLRAFSIYHPRIGYCQSLNFLAGLLLLFMNEEKAFWMLNIITRIFLPGTHSLTLEGANIDLGVLMSSVKDMMPSIWAKIGNELDGQPSITTVSAPMRLPPVTLCTTAWFMSCFIGTLPIETTLRVWDSFFYEGSKTLFRIALTIFKLGEPQIRAVTDPMEIFQVVQSIPRGMIDCNLLLETCFKRRGGFVKLSQEDIERGREERRRCYAEERERIALGANMATSGAPKSKGGTKRGNTLFGRGKKERVGLPLLV</sequence>
<dbReference type="PANTHER" id="PTHR47219:SF20">
    <property type="entry name" value="TBC1 DOMAIN FAMILY MEMBER 2B"/>
    <property type="match status" value="1"/>
</dbReference>
<reference evidence="3 4" key="1">
    <citation type="journal article" date="2014" name="BMC Genomics">
        <title>Adaptive genomic structural variation in the grape powdery mildew pathogen, Erysiphe necator.</title>
        <authorList>
            <person name="Jones L."/>
            <person name="Riaz S."/>
            <person name="Morales-Cruz A."/>
            <person name="Amrine K.C."/>
            <person name="McGuire B."/>
            <person name="Gubler W.D."/>
            <person name="Walker M.A."/>
            <person name="Cantu D."/>
        </authorList>
    </citation>
    <scope>NUCLEOTIDE SEQUENCE [LARGE SCALE GENOMIC DNA]</scope>
    <source>
        <strain evidence="4">c</strain>
    </source>
</reference>
<protein>
    <submittedName>
        <fullName evidence="3">Putative tbc domain-containing protein</fullName>
    </submittedName>
</protein>
<comment type="caution">
    <text evidence="3">The sequence shown here is derived from an EMBL/GenBank/DDBJ whole genome shotgun (WGS) entry which is preliminary data.</text>
</comment>
<dbReference type="InterPro" id="IPR050302">
    <property type="entry name" value="Rab_GAP_TBC_domain"/>
</dbReference>
<proteinExistence type="predicted"/>
<dbReference type="EMBL" id="JNVN01003006">
    <property type="protein sequence ID" value="KHJ31306.1"/>
    <property type="molecule type" value="Genomic_DNA"/>
</dbReference>
<feature type="region of interest" description="Disordered" evidence="1">
    <location>
        <begin position="385"/>
        <end position="408"/>
    </location>
</feature>
<accession>A0A0B1P332</accession>
<evidence type="ECO:0000256" key="1">
    <source>
        <dbReference type="SAM" id="MobiDB-lite"/>
    </source>
</evidence>
<dbReference type="PANTHER" id="PTHR47219">
    <property type="entry name" value="RAB GTPASE-ACTIVATING PROTEIN 1-LIKE"/>
    <property type="match status" value="1"/>
</dbReference>
<dbReference type="GO" id="GO:0031267">
    <property type="term" value="F:small GTPase binding"/>
    <property type="evidence" value="ECO:0007669"/>
    <property type="project" value="TreeGrafter"/>
</dbReference>
<dbReference type="Pfam" id="PF00566">
    <property type="entry name" value="RabGAP-TBC"/>
    <property type="match status" value="1"/>
</dbReference>
<keyword evidence="4" id="KW-1185">Reference proteome</keyword>
<evidence type="ECO:0000313" key="4">
    <source>
        <dbReference type="Proteomes" id="UP000030854"/>
    </source>
</evidence>
<evidence type="ECO:0000313" key="3">
    <source>
        <dbReference type="EMBL" id="KHJ31306.1"/>
    </source>
</evidence>
<dbReference type="SUPFAM" id="SSF47923">
    <property type="entry name" value="Ypt/Rab-GAP domain of gyp1p"/>
    <property type="match status" value="2"/>
</dbReference>